<keyword evidence="3" id="KW-0238">DNA-binding</keyword>
<dbReference type="NCBIfam" id="TIGR02937">
    <property type="entry name" value="sigma70-ECF"/>
    <property type="match status" value="1"/>
</dbReference>
<dbReference type="SUPFAM" id="SSF88659">
    <property type="entry name" value="Sigma3 and sigma4 domains of RNA polymerase sigma factors"/>
    <property type="match status" value="1"/>
</dbReference>
<evidence type="ECO:0000256" key="3">
    <source>
        <dbReference type="ARBA" id="ARBA00023125"/>
    </source>
</evidence>
<gene>
    <name evidence="7" type="ORF">IC63_13615</name>
</gene>
<dbReference type="InterPro" id="IPR007630">
    <property type="entry name" value="RNA_pol_sigma70_r4"/>
</dbReference>
<dbReference type="GO" id="GO:0016987">
    <property type="term" value="F:sigma factor activity"/>
    <property type="evidence" value="ECO:0007669"/>
    <property type="project" value="UniProtKB-KW"/>
</dbReference>
<evidence type="ECO:0000256" key="5">
    <source>
        <dbReference type="SAM" id="MobiDB-lite"/>
    </source>
</evidence>
<dbReference type="InterPro" id="IPR013324">
    <property type="entry name" value="RNA_pol_sigma_r3/r4-like"/>
</dbReference>
<keyword evidence="7" id="KW-0966">Cell projection</keyword>
<dbReference type="EMBL" id="JRKS01000055">
    <property type="protein sequence ID" value="KGJ03184.1"/>
    <property type="molecule type" value="Genomic_DNA"/>
</dbReference>
<evidence type="ECO:0000256" key="1">
    <source>
        <dbReference type="ARBA" id="ARBA00023015"/>
    </source>
</evidence>
<dbReference type="STRING" id="690417.IC63_13615"/>
<evidence type="ECO:0000256" key="2">
    <source>
        <dbReference type="ARBA" id="ARBA00023082"/>
    </source>
</evidence>
<protein>
    <submittedName>
        <fullName evidence="7">Flagellar biosynthesis protein FliA</fullName>
    </submittedName>
</protein>
<feature type="compositionally biased region" description="Low complexity" evidence="5">
    <location>
        <begin position="213"/>
        <end position="224"/>
    </location>
</feature>
<sequence length="390" mass="43840">MNVIRSFRNLDRHGQQRAPEVIEEEVRQLEPHLARFREDLVRLEVVASQTRGKTRIHVSLRLQLPSGVIAAREDGFEIEPVLRKAFADLRHQVDRHVARLKHEPEYKRPARRRRIGAPLPPARDAAEADRRQLFFDLIEDHLDTVYDTVRRELTYLECSGSVPAGYLSVGDIVDATILNGLNRFERRPTEFSVRDWLTQLAFETVEAEAQAARRAVPEDAASIEAEPEAPAEDPTEADQAMFEFYQPDDALMLEDLIADDGGTDPETEVDRHDIAMALHRAIADLAPVERRVLYRMYLEGATIAETAHLLGLTEAEVLKIAENAAETLRGTLVEAGLIGEASGRAPVEREIARTQCLPQPFEDRRRVAAALAGAETIGTTELKPEQEMDQ</sequence>
<dbReference type="PANTHER" id="PTHR30385">
    <property type="entry name" value="SIGMA FACTOR F FLAGELLAR"/>
    <property type="match status" value="1"/>
</dbReference>
<organism evidence="7 8">
    <name type="scientific">Paracoccus sphaerophysae</name>
    <dbReference type="NCBI Taxonomy" id="690417"/>
    <lineage>
        <taxon>Bacteria</taxon>
        <taxon>Pseudomonadati</taxon>
        <taxon>Pseudomonadota</taxon>
        <taxon>Alphaproteobacteria</taxon>
        <taxon>Rhodobacterales</taxon>
        <taxon>Paracoccaceae</taxon>
        <taxon>Paracoccus</taxon>
    </lineage>
</organism>
<feature type="region of interest" description="Disordered" evidence="5">
    <location>
        <begin position="213"/>
        <end position="235"/>
    </location>
</feature>
<keyword evidence="1" id="KW-0805">Transcription regulation</keyword>
<dbReference type="Gene3D" id="3.30.160.100">
    <property type="entry name" value="Ribosome hibernation promotion factor-like"/>
    <property type="match status" value="1"/>
</dbReference>
<feature type="compositionally biased region" description="Acidic residues" evidence="5">
    <location>
        <begin position="225"/>
        <end position="235"/>
    </location>
</feature>
<reference evidence="7 8" key="2">
    <citation type="submission" date="2014-10" db="EMBL/GenBank/DDBJ databases">
        <title>Paracoccus sanguinis sp. nov., isolated from clinical specimens of New York State patients.</title>
        <authorList>
            <person name="Mingle L.A."/>
            <person name="Cole J.A."/>
            <person name="Lapierre P."/>
            <person name="Musser K.A."/>
        </authorList>
    </citation>
    <scope>NUCLEOTIDE SEQUENCE [LARGE SCALE GENOMIC DNA]</scope>
    <source>
        <strain evidence="7 8">HAMBI 3106</strain>
    </source>
</reference>
<dbReference type="InterPro" id="IPR036567">
    <property type="entry name" value="RHF-like"/>
</dbReference>
<dbReference type="Gene3D" id="1.20.140.160">
    <property type="match status" value="1"/>
</dbReference>
<dbReference type="OrthoDB" id="7596454at2"/>
<dbReference type="SUPFAM" id="SSF69754">
    <property type="entry name" value="Ribosome binding protein Y (YfiA homologue)"/>
    <property type="match status" value="1"/>
</dbReference>
<dbReference type="PANTHER" id="PTHR30385:SF7">
    <property type="entry name" value="RNA POLYMERASE SIGMA FACTOR FLIA"/>
    <property type="match status" value="1"/>
</dbReference>
<accession>A0A099EY86</accession>
<keyword evidence="7" id="KW-0282">Flagellum</keyword>
<keyword evidence="4" id="KW-0804">Transcription</keyword>
<dbReference type="Proteomes" id="UP000029917">
    <property type="component" value="Unassembled WGS sequence"/>
</dbReference>
<reference evidence="7 8" key="1">
    <citation type="submission" date="2014-09" db="EMBL/GenBank/DDBJ databases">
        <authorList>
            <person name="McGinnis J.M."/>
            <person name="Wolfgang W.J."/>
        </authorList>
    </citation>
    <scope>NUCLEOTIDE SEQUENCE [LARGE SCALE GENOMIC DNA]</scope>
    <source>
        <strain evidence="7 8">HAMBI 3106</strain>
    </source>
</reference>
<keyword evidence="8" id="KW-1185">Reference proteome</keyword>
<dbReference type="AlphaFoldDB" id="A0A099EY86"/>
<dbReference type="Pfam" id="PF04545">
    <property type="entry name" value="Sigma70_r4"/>
    <property type="match status" value="1"/>
</dbReference>
<keyword evidence="2" id="KW-0731">Sigma factor</keyword>
<dbReference type="InterPro" id="IPR014284">
    <property type="entry name" value="RNA_pol_sigma-70_dom"/>
</dbReference>
<evidence type="ECO:0000313" key="7">
    <source>
        <dbReference type="EMBL" id="KGJ03184.1"/>
    </source>
</evidence>
<evidence type="ECO:0000313" key="8">
    <source>
        <dbReference type="Proteomes" id="UP000029917"/>
    </source>
</evidence>
<proteinExistence type="predicted"/>
<dbReference type="GO" id="GO:0006352">
    <property type="term" value="P:DNA-templated transcription initiation"/>
    <property type="evidence" value="ECO:0007669"/>
    <property type="project" value="InterPro"/>
</dbReference>
<comment type="caution">
    <text evidence="7">The sequence shown here is derived from an EMBL/GenBank/DDBJ whole genome shotgun (WGS) entry which is preliminary data.</text>
</comment>
<name>A0A099EY86_9RHOB</name>
<keyword evidence="7" id="KW-0969">Cilium</keyword>
<evidence type="ECO:0000256" key="4">
    <source>
        <dbReference type="ARBA" id="ARBA00023163"/>
    </source>
</evidence>
<evidence type="ECO:0000259" key="6">
    <source>
        <dbReference type="Pfam" id="PF04545"/>
    </source>
</evidence>
<dbReference type="RefSeq" id="WP_036721018.1">
    <property type="nucleotide sequence ID" value="NZ_JRKS01000055.1"/>
</dbReference>
<feature type="domain" description="RNA polymerase sigma-70 region 4" evidence="6">
    <location>
        <begin position="281"/>
        <end position="329"/>
    </location>
</feature>
<dbReference type="GO" id="GO:0003677">
    <property type="term" value="F:DNA binding"/>
    <property type="evidence" value="ECO:0007669"/>
    <property type="project" value="UniProtKB-KW"/>
</dbReference>